<organism evidence="2 3">
    <name type="scientific">Lactobacillus phage Ld3</name>
    <dbReference type="NCBI Taxonomy" id="1500735"/>
    <lineage>
        <taxon>Viruses</taxon>
        <taxon>Duplodnaviria</taxon>
        <taxon>Heunggongvirae</taxon>
        <taxon>Uroviricota</taxon>
        <taxon>Caudoviricetes</taxon>
        <taxon>Cequinquevirus</taxon>
        <taxon>Cequinquevirus Ld3</taxon>
    </lineage>
</organism>
<sequence length="104" mass="11076">MDVKELINQLITPVGQVALVMALAELFKQVGFDKKYIPVVDVILGLISGVGVFSFLLHYSVEEGIILGLAIGLSACGLFSGVKNITQGVNVVSNGDEEKKNDKV</sequence>
<protein>
    <submittedName>
        <fullName evidence="2">Putative holin</fullName>
    </submittedName>
</protein>
<keyword evidence="1" id="KW-0812">Transmembrane</keyword>
<feature type="transmembrane region" description="Helical" evidence="1">
    <location>
        <begin position="39"/>
        <end position="59"/>
    </location>
</feature>
<dbReference type="GeneID" id="22110043"/>
<dbReference type="Proteomes" id="UP000028563">
    <property type="component" value="Segment"/>
</dbReference>
<dbReference type="OrthoDB" id="17818at10239"/>
<evidence type="ECO:0000313" key="3">
    <source>
        <dbReference type="Proteomes" id="UP000028563"/>
    </source>
</evidence>
<dbReference type="KEGG" id="vg:22110043"/>
<dbReference type="RefSeq" id="YP_009098756.1">
    <property type="nucleotide sequence ID" value="NC_025421.1"/>
</dbReference>
<evidence type="ECO:0000256" key="1">
    <source>
        <dbReference type="SAM" id="Phobius"/>
    </source>
</evidence>
<reference evidence="2 3" key="1">
    <citation type="journal article" date="2014" name="Appl. Environ. Microbiol.">
        <title>Molecular Characterization of Three Lactobacillus delbrueckii subsp. bulgaricus Phages.</title>
        <authorList>
            <person name="Casey E."/>
            <person name="Mahony J."/>
            <person name="O'Connell-Motherway M."/>
            <person name="Bottacini F."/>
            <person name="Cornelissen A."/>
            <person name="Neve H."/>
            <person name="Heller K.J."/>
            <person name="Noben J.P."/>
            <person name="Dal Bello F."/>
            <person name="van Sinderen D."/>
        </authorList>
    </citation>
    <scope>NUCLEOTIDE SEQUENCE [LARGE SCALE GENOMIC DNA]</scope>
</reference>
<keyword evidence="1" id="KW-0472">Membrane</keyword>
<keyword evidence="1" id="KW-1133">Transmembrane helix</keyword>
<evidence type="ECO:0000313" key="2">
    <source>
        <dbReference type="EMBL" id="AIF54472.1"/>
    </source>
</evidence>
<name>A0A075KLB2_9CAUD</name>
<keyword evidence="3" id="KW-1185">Reference proteome</keyword>
<proteinExistence type="predicted"/>
<gene>
    <name evidence="2" type="ORF">LDB3_047</name>
</gene>
<accession>A0A075KLB2</accession>
<dbReference type="EMBL" id="KJ564038">
    <property type="protein sequence ID" value="AIF54472.1"/>
    <property type="molecule type" value="Genomic_DNA"/>
</dbReference>
<feature type="transmembrane region" description="Helical" evidence="1">
    <location>
        <begin position="6"/>
        <end position="27"/>
    </location>
</feature>
<feature type="transmembrane region" description="Helical" evidence="1">
    <location>
        <begin position="65"/>
        <end position="82"/>
    </location>
</feature>